<feature type="compositionally biased region" description="Basic and acidic residues" evidence="1">
    <location>
        <begin position="199"/>
        <end position="208"/>
    </location>
</feature>
<proteinExistence type="predicted"/>
<dbReference type="EMBL" id="JFFI01002349">
    <property type="protein sequence ID" value="KXH36530.1"/>
    <property type="molecule type" value="Genomic_DNA"/>
</dbReference>
<protein>
    <submittedName>
        <fullName evidence="2">Uncharacterized protein</fullName>
    </submittedName>
</protein>
<sequence>MPRAGKRGLVSLLCRDGELPRYGNAEGSGAQGGPEDGERRADGGQIDLDGGQYGGDAGVPARIQIGIGAGPAAADGDETEEGDAVDAAGRISAAKDVGGMTWRADGQHLDVPEGQHAEGRYAGEGGCMGPAGARNGQCHGGDGHVEGHIGGDVADVRPREDGGVLGAKAPSRLSLGPEIPVCRQREAWKPGDGGVGRSPESRHTDEHQAGAPSRCVRGEDAQVL</sequence>
<feature type="region of interest" description="Disordered" evidence="1">
    <location>
        <begin position="19"/>
        <end position="51"/>
    </location>
</feature>
<name>A0A135SKS1_9PEZI</name>
<gene>
    <name evidence="2" type="ORF">CSAL01_12144</name>
</gene>
<dbReference type="Proteomes" id="UP000070121">
    <property type="component" value="Unassembled WGS sequence"/>
</dbReference>
<comment type="caution">
    <text evidence="2">The sequence shown here is derived from an EMBL/GenBank/DDBJ whole genome shotgun (WGS) entry which is preliminary data.</text>
</comment>
<accession>A0A135SKS1</accession>
<organism evidence="2 3">
    <name type="scientific">Colletotrichum salicis</name>
    <dbReference type="NCBI Taxonomy" id="1209931"/>
    <lineage>
        <taxon>Eukaryota</taxon>
        <taxon>Fungi</taxon>
        <taxon>Dikarya</taxon>
        <taxon>Ascomycota</taxon>
        <taxon>Pezizomycotina</taxon>
        <taxon>Sordariomycetes</taxon>
        <taxon>Hypocreomycetidae</taxon>
        <taxon>Glomerellales</taxon>
        <taxon>Glomerellaceae</taxon>
        <taxon>Colletotrichum</taxon>
        <taxon>Colletotrichum acutatum species complex</taxon>
    </lineage>
</organism>
<evidence type="ECO:0000313" key="3">
    <source>
        <dbReference type="Proteomes" id="UP000070121"/>
    </source>
</evidence>
<evidence type="ECO:0000256" key="1">
    <source>
        <dbReference type="SAM" id="MobiDB-lite"/>
    </source>
</evidence>
<feature type="region of interest" description="Disordered" evidence="1">
    <location>
        <begin position="184"/>
        <end position="224"/>
    </location>
</feature>
<evidence type="ECO:0000313" key="2">
    <source>
        <dbReference type="EMBL" id="KXH36530.1"/>
    </source>
</evidence>
<keyword evidence="3" id="KW-1185">Reference proteome</keyword>
<reference evidence="2 3" key="1">
    <citation type="submission" date="2014-02" db="EMBL/GenBank/DDBJ databases">
        <title>The genome sequence of Colletotrichum salicis CBS 607.94.</title>
        <authorList>
            <person name="Baroncelli R."/>
            <person name="Thon M.R."/>
        </authorList>
    </citation>
    <scope>NUCLEOTIDE SEQUENCE [LARGE SCALE GENOMIC DNA]</scope>
    <source>
        <strain evidence="2 3">CBS 607.94</strain>
    </source>
</reference>
<dbReference type="AlphaFoldDB" id="A0A135SKS1"/>